<dbReference type="EMBL" id="CP060634">
    <property type="protein sequence ID" value="QNM05453.1"/>
    <property type="molecule type" value="Genomic_DNA"/>
</dbReference>
<sequence>MTLYEAVFNRKSVRHYKMEPLPQELFKNLRKFEQGLRPLWGKLRYSVELFNAMNGEARIKGLFKVKAPYYLVLFSEAGEYAMANAGYLMEQIVLYLTSKGIGTCYQGSAKIPAMDGPEGMEPMMVLAFGYADGKLYRDSFQAKRLPLKELCAFKEDSTEETRLMMQAARMAPSAMNGQPWRFMVYQNRIHVFARKETFRFSSKADFLGFDIGVMLYHISLAAEENWRDTEFSRMEQMAAREFKNNKYFLTVFLV</sequence>
<comment type="similarity">
    <text evidence="1">Belongs to the nitroreductase family.</text>
</comment>
<dbReference type="RefSeq" id="WP_249302479.1">
    <property type="nucleotide sequence ID" value="NZ_CP060634.1"/>
</dbReference>
<accession>A0A7G9G3S1</accession>
<dbReference type="GO" id="GO:0016491">
    <property type="term" value="F:oxidoreductase activity"/>
    <property type="evidence" value="ECO:0007669"/>
    <property type="project" value="UniProtKB-KW"/>
</dbReference>
<dbReference type="InterPro" id="IPR000415">
    <property type="entry name" value="Nitroreductase-like"/>
</dbReference>
<evidence type="ECO:0000313" key="4">
    <source>
        <dbReference type="EMBL" id="QNM05453.1"/>
    </source>
</evidence>
<dbReference type="SUPFAM" id="SSF55469">
    <property type="entry name" value="FMN-dependent nitroreductase-like"/>
    <property type="match status" value="2"/>
</dbReference>
<evidence type="ECO:0000256" key="1">
    <source>
        <dbReference type="ARBA" id="ARBA00007118"/>
    </source>
</evidence>
<evidence type="ECO:0000256" key="2">
    <source>
        <dbReference type="ARBA" id="ARBA00023002"/>
    </source>
</evidence>
<name>A0A7G9G3S1_9FIRM</name>
<dbReference type="Proteomes" id="UP000515823">
    <property type="component" value="Chromosome"/>
</dbReference>
<evidence type="ECO:0000259" key="3">
    <source>
        <dbReference type="Pfam" id="PF14512"/>
    </source>
</evidence>
<evidence type="ECO:0000313" key="5">
    <source>
        <dbReference type="Proteomes" id="UP000515823"/>
    </source>
</evidence>
<dbReference type="PANTHER" id="PTHR43673">
    <property type="entry name" value="NAD(P)H NITROREDUCTASE YDGI-RELATED"/>
    <property type="match status" value="1"/>
</dbReference>
<protein>
    <submittedName>
        <fullName evidence="4">Nitroreductase family protein</fullName>
    </submittedName>
</protein>
<dbReference type="InterPro" id="IPR029478">
    <property type="entry name" value="TM1586_NiRdase"/>
</dbReference>
<organism evidence="4 5">
    <name type="scientific">Qiania dongpingensis</name>
    <dbReference type="NCBI Taxonomy" id="2763669"/>
    <lineage>
        <taxon>Bacteria</taxon>
        <taxon>Bacillati</taxon>
        <taxon>Bacillota</taxon>
        <taxon>Clostridia</taxon>
        <taxon>Lachnospirales</taxon>
        <taxon>Lachnospiraceae</taxon>
        <taxon>Qiania</taxon>
    </lineage>
</organism>
<gene>
    <name evidence="4" type="ORF">H9Q78_13635</name>
</gene>
<dbReference type="PANTHER" id="PTHR43673:SF10">
    <property type="entry name" value="NADH DEHYDROGENASE_NAD(P)H NITROREDUCTASE XCC3605-RELATED"/>
    <property type="match status" value="1"/>
</dbReference>
<dbReference type="Gene3D" id="3.40.109.30">
    <property type="entry name" value="putative nitroreductase (tm1586), domain 2"/>
    <property type="match status" value="1"/>
</dbReference>
<keyword evidence="2" id="KW-0560">Oxidoreductase</keyword>
<dbReference type="Pfam" id="PF14512">
    <property type="entry name" value="TM1586_NiRdase"/>
    <property type="match status" value="1"/>
</dbReference>
<proteinExistence type="inferred from homology"/>
<dbReference type="Gene3D" id="3.40.109.10">
    <property type="entry name" value="NADH Oxidase"/>
    <property type="match status" value="1"/>
</dbReference>
<reference evidence="4 5" key="1">
    <citation type="submission" date="2020-08" db="EMBL/GenBank/DDBJ databases">
        <authorList>
            <person name="Liu C."/>
            <person name="Sun Q."/>
        </authorList>
    </citation>
    <scope>NUCLEOTIDE SEQUENCE [LARGE SCALE GENOMIC DNA]</scope>
    <source>
        <strain evidence="4 5">NSJ-38</strain>
    </source>
</reference>
<feature type="domain" description="Putative nitroreductase TM1586" evidence="3">
    <location>
        <begin position="3"/>
        <end position="222"/>
    </location>
</feature>
<keyword evidence="5" id="KW-1185">Reference proteome</keyword>
<dbReference type="AlphaFoldDB" id="A0A7G9G3S1"/>
<dbReference type="KEGG" id="qdo:H9Q78_13635"/>